<dbReference type="EMBL" id="PQGG01000028">
    <property type="protein sequence ID" value="POP52563.1"/>
    <property type="molecule type" value="Genomic_DNA"/>
</dbReference>
<gene>
    <name evidence="1" type="ORF">C0068_12155</name>
</gene>
<dbReference type="Proteomes" id="UP000237222">
    <property type="component" value="Unassembled WGS sequence"/>
</dbReference>
<dbReference type="AlphaFoldDB" id="A0A2S4HEZ5"/>
<name>A0A2S4HEZ5_9GAMM</name>
<reference evidence="1" key="1">
    <citation type="submission" date="2018-01" db="EMBL/GenBank/DDBJ databases">
        <authorList>
            <person name="Yu X.-D."/>
        </authorList>
    </citation>
    <scope>NUCLEOTIDE SEQUENCE</scope>
    <source>
        <strain evidence="1">ZX-21</strain>
    </source>
</reference>
<sequence>MGLISIAVELKKRVMWQLWFCSKGSANGSKYGRVVHAWQCNIFTFQNTNILVKKYLTARAYPHRPFVFMLLAAEP</sequence>
<evidence type="ECO:0000313" key="1">
    <source>
        <dbReference type="EMBL" id="POP52563.1"/>
    </source>
</evidence>
<proteinExistence type="predicted"/>
<protein>
    <submittedName>
        <fullName evidence="1">Uncharacterized protein</fullName>
    </submittedName>
</protein>
<comment type="caution">
    <text evidence="1">The sequence shown here is derived from an EMBL/GenBank/DDBJ whole genome shotgun (WGS) entry which is preliminary data.</text>
</comment>
<accession>A0A2S4HEZ5</accession>
<organism evidence="1 2">
    <name type="scientific">Zhongshania marina</name>
    <dbReference type="NCBI Taxonomy" id="2304603"/>
    <lineage>
        <taxon>Bacteria</taxon>
        <taxon>Pseudomonadati</taxon>
        <taxon>Pseudomonadota</taxon>
        <taxon>Gammaproteobacteria</taxon>
        <taxon>Cellvibrionales</taxon>
        <taxon>Spongiibacteraceae</taxon>
        <taxon>Zhongshania</taxon>
    </lineage>
</organism>
<evidence type="ECO:0000313" key="2">
    <source>
        <dbReference type="Proteomes" id="UP000237222"/>
    </source>
</evidence>